<evidence type="ECO:0000313" key="1">
    <source>
        <dbReference type="EMBL" id="MEQ2186026.1"/>
    </source>
</evidence>
<sequence>MSWVVNVAVFFLDTEHIGTRFKESGTCCLQGVGAAPSVAHLSCRRYGSFCTIGLTPLAVSRKDRPADPTDEALDSTAEHEACERVFHDDVSSAMCSGCVWLLYLCFSLHRLALSCPTESCSFTVLSSSYVPYMT</sequence>
<organism evidence="1 2">
    <name type="scientific">Goodea atripinnis</name>
    <dbReference type="NCBI Taxonomy" id="208336"/>
    <lineage>
        <taxon>Eukaryota</taxon>
        <taxon>Metazoa</taxon>
        <taxon>Chordata</taxon>
        <taxon>Craniata</taxon>
        <taxon>Vertebrata</taxon>
        <taxon>Euteleostomi</taxon>
        <taxon>Actinopterygii</taxon>
        <taxon>Neopterygii</taxon>
        <taxon>Teleostei</taxon>
        <taxon>Neoteleostei</taxon>
        <taxon>Acanthomorphata</taxon>
        <taxon>Ovalentaria</taxon>
        <taxon>Atherinomorphae</taxon>
        <taxon>Cyprinodontiformes</taxon>
        <taxon>Goodeidae</taxon>
        <taxon>Goodea</taxon>
    </lineage>
</organism>
<reference evidence="1 2" key="1">
    <citation type="submission" date="2021-06" db="EMBL/GenBank/DDBJ databases">
        <authorList>
            <person name="Palmer J.M."/>
        </authorList>
    </citation>
    <scope>NUCLEOTIDE SEQUENCE [LARGE SCALE GENOMIC DNA]</scope>
    <source>
        <strain evidence="1 2">GA_2019</strain>
        <tissue evidence="1">Muscle</tissue>
    </source>
</reference>
<comment type="caution">
    <text evidence="1">The sequence shown here is derived from an EMBL/GenBank/DDBJ whole genome shotgun (WGS) entry which is preliminary data.</text>
</comment>
<dbReference type="Proteomes" id="UP001476798">
    <property type="component" value="Unassembled WGS sequence"/>
</dbReference>
<proteinExistence type="predicted"/>
<keyword evidence="2" id="KW-1185">Reference proteome</keyword>
<evidence type="ECO:0000313" key="2">
    <source>
        <dbReference type="Proteomes" id="UP001476798"/>
    </source>
</evidence>
<name>A0ABV0PRA3_9TELE</name>
<dbReference type="EMBL" id="JAHRIO010082705">
    <property type="protein sequence ID" value="MEQ2186026.1"/>
    <property type="molecule type" value="Genomic_DNA"/>
</dbReference>
<accession>A0ABV0PRA3</accession>
<gene>
    <name evidence="1" type="ORF">GOODEAATRI_024468</name>
</gene>
<protein>
    <submittedName>
        <fullName evidence="1">Uncharacterized protein</fullName>
    </submittedName>
</protein>